<gene>
    <name evidence="1" type="ORF">NE863_33670</name>
</gene>
<sequence>MPNQDIDAERQRDTLLPMSLTTAFISELVWAANQVDQLTAFEKRRLIERAVVIIREMRDQIGNPQNKTAADPVIDLQTTAAGMENRTDDQTRDALLDAANMIRSLRIILDGKEASIRE</sequence>
<evidence type="ECO:0000313" key="1">
    <source>
        <dbReference type="EMBL" id="USJ27402.1"/>
    </source>
</evidence>
<reference evidence="1" key="1">
    <citation type="submission" date="2022-06" db="EMBL/GenBank/DDBJ databases">
        <title>Physiological and biochemical characterization and genomic elucidation of a strain of the genus Ensifer adhaerens M8 that combines arsenic oxidation and chromium reduction.</title>
        <authorList>
            <person name="Li X."/>
            <person name="Yu c."/>
        </authorList>
    </citation>
    <scope>NUCLEOTIDE SEQUENCE</scope>
    <source>
        <strain evidence="1">M8</strain>
        <plasmid evidence="1">pB</plasmid>
    </source>
</reference>
<proteinExistence type="predicted"/>
<organism evidence="1 2">
    <name type="scientific">Ensifer adhaerens</name>
    <name type="common">Sinorhizobium morelense</name>
    <dbReference type="NCBI Taxonomy" id="106592"/>
    <lineage>
        <taxon>Bacteria</taxon>
        <taxon>Pseudomonadati</taxon>
        <taxon>Pseudomonadota</taxon>
        <taxon>Alphaproteobacteria</taxon>
        <taxon>Hyphomicrobiales</taxon>
        <taxon>Rhizobiaceae</taxon>
        <taxon>Sinorhizobium/Ensifer group</taxon>
        <taxon>Ensifer</taxon>
    </lineage>
</organism>
<dbReference type="EMBL" id="CP098809">
    <property type="protein sequence ID" value="USJ27402.1"/>
    <property type="molecule type" value="Genomic_DNA"/>
</dbReference>
<dbReference type="AlphaFoldDB" id="A0A9Q8YFY7"/>
<evidence type="ECO:0000313" key="2">
    <source>
        <dbReference type="Proteomes" id="UP001055460"/>
    </source>
</evidence>
<accession>A0A9Q8YFY7</accession>
<dbReference type="Proteomes" id="UP001055460">
    <property type="component" value="Plasmid pB"/>
</dbReference>
<geneLocation type="plasmid" evidence="1 2">
    <name>pB</name>
</geneLocation>
<keyword evidence="1" id="KW-0614">Plasmid</keyword>
<name>A0A9Q8YFY7_ENSAD</name>
<protein>
    <submittedName>
        <fullName evidence="1">Uncharacterized protein</fullName>
    </submittedName>
</protein>